<feature type="transmembrane region" description="Helical" evidence="1">
    <location>
        <begin position="38"/>
        <end position="54"/>
    </location>
</feature>
<evidence type="ECO:0000256" key="1">
    <source>
        <dbReference type="SAM" id="Phobius"/>
    </source>
</evidence>
<feature type="transmembrane region" description="Helical" evidence="1">
    <location>
        <begin position="60"/>
        <end position="80"/>
    </location>
</feature>
<comment type="caution">
    <text evidence="2">The sequence shown here is derived from an EMBL/GenBank/DDBJ whole genome shotgun (WGS) entry which is preliminary data.</text>
</comment>
<name>A0A2U1AJG4_9BACT</name>
<keyword evidence="3" id="KW-1185">Reference proteome</keyword>
<gene>
    <name evidence="2" type="ORF">C8E01_1266</name>
</gene>
<evidence type="ECO:0008006" key="4">
    <source>
        <dbReference type="Google" id="ProtNLM"/>
    </source>
</evidence>
<sequence>MGMEPIRVNNSFEESYRQVLFIDNFLVKAVNKKNAKRALFCLGLSVITLLLFFTTNNESIVPWLFLMPFFWLAFVVYLLYIRYKTYKRQKYILREFVEEVFQQSQHVTITFDNDEIRAIQPESTLIHKWSDFRAYLEEDNAIYLFQKNPYLAWSFSSREVGNTTITKLKTIAKEKLPVLQDGL</sequence>
<evidence type="ECO:0000313" key="3">
    <source>
        <dbReference type="Proteomes" id="UP000245466"/>
    </source>
</evidence>
<organism evidence="2 3">
    <name type="scientific">Pontibacter virosus</name>
    <dbReference type="NCBI Taxonomy" id="1765052"/>
    <lineage>
        <taxon>Bacteria</taxon>
        <taxon>Pseudomonadati</taxon>
        <taxon>Bacteroidota</taxon>
        <taxon>Cytophagia</taxon>
        <taxon>Cytophagales</taxon>
        <taxon>Hymenobacteraceae</taxon>
        <taxon>Pontibacter</taxon>
    </lineage>
</organism>
<protein>
    <recommendedName>
        <fullName evidence="4">YcxB-like protein</fullName>
    </recommendedName>
</protein>
<keyword evidence="1" id="KW-0812">Transmembrane</keyword>
<evidence type="ECO:0000313" key="2">
    <source>
        <dbReference type="EMBL" id="PVY36530.1"/>
    </source>
</evidence>
<keyword evidence="1" id="KW-0472">Membrane</keyword>
<dbReference type="Proteomes" id="UP000245466">
    <property type="component" value="Unassembled WGS sequence"/>
</dbReference>
<dbReference type="AlphaFoldDB" id="A0A2U1AJG4"/>
<keyword evidence="1" id="KW-1133">Transmembrane helix</keyword>
<dbReference type="EMBL" id="QEKI01000026">
    <property type="protein sequence ID" value="PVY36530.1"/>
    <property type="molecule type" value="Genomic_DNA"/>
</dbReference>
<reference evidence="2 3" key="1">
    <citation type="submission" date="2018-04" db="EMBL/GenBank/DDBJ databases">
        <title>Genomic Encyclopedia of Type Strains, Phase IV (KMG-IV): sequencing the most valuable type-strain genomes for metagenomic binning, comparative biology and taxonomic classification.</title>
        <authorList>
            <person name="Goeker M."/>
        </authorList>
    </citation>
    <scope>NUCLEOTIDE SEQUENCE [LARGE SCALE GENOMIC DNA]</scope>
    <source>
        <strain evidence="2 3">DSM 100231</strain>
    </source>
</reference>
<proteinExistence type="predicted"/>
<accession>A0A2U1AJG4</accession>